<sequence length="258" mass="29466">MEQDYSIVTELPGFRGSEEQLTRLYQRYRFARDFCKDKKVLEVACGGGMGLGYLAKVAKKVVGGDIDKDILKHPLERYEGKDKIKIEEFDAQNPPFEDKSFDVVILYEAIYYLPEPEKFVSEAHRVLRDDGVLLICTANKEWADFNPSPYSTKYFSAQELYSLLKRKFTKVKVLGAFPVSEGGIKNKIVSLIKRTAVTLHLIPKTMRGKEIFKRVFFGELLTLPPEIEDGEVEYSPPVAISSDHPSCQYKVLFFEARA</sequence>
<evidence type="ECO:0000313" key="2">
    <source>
        <dbReference type="EMBL" id="KKN04182.1"/>
    </source>
</evidence>
<comment type="caution">
    <text evidence="2">The sequence shown here is derived from an EMBL/GenBank/DDBJ whole genome shotgun (WGS) entry which is preliminary data.</text>
</comment>
<dbReference type="GO" id="GO:0008757">
    <property type="term" value="F:S-adenosylmethionine-dependent methyltransferase activity"/>
    <property type="evidence" value="ECO:0007669"/>
    <property type="project" value="InterPro"/>
</dbReference>
<dbReference type="InterPro" id="IPR013216">
    <property type="entry name" value="Methyltransf_11"/>
</dbReference>
<dbReference type="PANTHER" id="PTHR43591:SF110">
    <property type="entry name" value="RHODANESE DOMAIN-CONTAINING PROTEIN"/>
    <property type="match status" value="1"/>
</dbReference>
<feature type="domain" description="Methyltransferase type 11" evidence="1">
    <location>
        <begin position="41"/>
        <end position="135"/>
    </location>
</feature>
<dbReference type="SUPFAM" id="SSF53335">
    <property type="entry name" value="S-adenosyl-L-methionine-dependent methyltransferases"/>
    <property type="match status" value="1"/>
</dbReference>
<proteinExistence type="predicted"/>
<organism evidence="2">
    <name type="scientific">marine sediment metagenome</name>
    <dbReference type="NCBI Taxonomy" id="412755"/>
    <lineage>
        <taxon>unclassified sequences</taxon>
        <taxon>metagenomes</taxon>
        <taxon>ecological metagenomes</taxon>
    </lineage>
</organism>
<reference evidence="2" key="1">
    <citation type="journal article" date="2015" name="Nature">
        <title>Complex archaea that bridge the gap between prokaryotes and eukaryotes.</title>
        <authorList>
            <person name="Spang A."/>
            <person name="Saw J.H."/>
            <person name="Jorgensen S.L."/>
            <person name="Zaremba-Niedzwiedzka K."/>
            <person name="Martijn J."/>
            <person name="Lind A.E."/>
            <person name="van Eijk R."/>
            <person name="Schleper C."/>
            <person name="Guy L."/>
            <person name="Ettema T.J."/>
        </authorList>
    </citation>
    <scope>NUCLEOTIDE SEQUENCE</scope>
</reference>
<dbReference type="PANTHER" id="PTHR43591">
    <property type="entry name" value="METHYLTRANSFERASE"/>
    <property type="match status" value="1"/>
</dbReference>
<evidence type="ECO:0000259" key="1">
    <source>
        <dbReference type="Pfam" id="PF08241"/>
    </source>
</evidence>
<protein>
    <recommendedName>
        <fullName evidence="1">Methyltransferase type 11 domain-containing protein</fullName>
    </recommendedName>
</protein>
<dbReference type="Gene3D" id="3.40.50.150">
    <property type="entry name" value="Vaccinia Virus protein VP39"/>
    <property type="match status" value="1"/>
</dbReference>
<dbReference type="InterPro" id="IPR029063">
    <property type="entry name" value="SAM-dependent_MTases_sf"/>
</dbReference>
<dbReference type="EMBL" id="LAZR01004948">
    <property type="protein sequence ID" value="KKN04182.1"/>
    <property type="molecule type" value="Genomic_DNA"/>
</dbReference>
<accession>A0A0F9MXL5</accession>
<dbReference type="Pfam" id="PF08241">
    <property type="entry name" value="Methyltransf_11"/>
    <property type="match status" value="1"/>
</dbReference>
<gene>
    <name evidence="2" type="ORF">LCGC14_1100030</name>
</gene>
<dbReference type="CDD" id="cd02440">
    <property type="entry name" value="AdoMet_MTases"/>
    <property type="match status" value="1"/>
</dbReference>
<dbReference type="AlphaFoldDB" id="A0A0F9MXL5"/>
<name>A0A0F9MXL5_9ZZZZ</name>